<dbReference type="PANTHER" id="PTHR43037">
    <property type="entry name" value="UNNAMED PRODUCT-RELATED"/>
    <property type="match status" value="1"/>
</dbReference>
<comment type="caution">
    <text evidence="3">The sequence shown here is derived from an EMBL/GenBank/DDBJ whole genome shotgun (WGS) entry which is preliminary data.</text>
</comment>
<dbReference type="InterPro" id="IPR050955">
    <property type="entry name" value="Plant_Biomass_Hydrol_Est"/>
</dbReference>
<dbReference type="EMBL" id="JAWHTF010000001">
    <property type="protein sequence ID" value="MDU8885281.1"/>
    <property type="molecule type" value="Genomic_DNA"/>
</dbReference>
<dbReference type="RefSeq" id="WP_316661140.1">
    <property type="nucleotide sequence ID" value="NZ_JAWHTF010000001.1"/>
</dbReference>
<sequence>MKLFKSELISVLILLFCFSTIFKSFSQSSHFSYEEYINSDGEILKYRQMVSDYAFDTKYPLVIFLHGSGERGSDNEAQLKWGVKNFATSENMKLHPSFVIAPQCPQDMSWGNFQGEDVLLQPKPTKPMKLLIELVHEVINNLPIDTNRIYITGLSMGGFGTFDAISRYPDLFAAAVPVCGGGDVTKATSIAHIPMWIFHGAKDDTVDPVLSQKMIAALTKAGAHPGFTQYPEVGHFSWIAAYSDTMMMEWLFNQRK</sequence>
<evidence type="ECO:0000313" key="4">
    <source>
        <dbReference type="Proteomes" id="UP001268651"/>
    </source>
</evidence>
<dbReference type="Gene3D" id="3.40.50.1820">
    <property type="entry name" value="alpha/beta hydrolase"/>
    <property type="match status" value="1"/>
</dbReference>
<organism evidence="3 4">
    <name type="scientific">Gilvirhabdus luticola</name>
    <dbReference type="NCBI Taxonomy" id="3079858"/>
    <lineage>
        <taxon>Bacteria</taxon>
        <taxon>Pseudomonadati</taxon>
        <taxon>Bacteroidota</taxon>
        <taxon>Flavobacteriia</taxon>
        <taxon>Flavobacteriales</taxon>
        <taxon>Flavobacteriaceae</taxon>
        <taxon>Gilvirhabdus</taxon>
    </lineage>
</organism>
<gene>
    <name evidence="3" type="ORF">RXV94_03850</name>
</gene>
<evidence type="ECO:0000256" key="1">
    <source>
        <dbReference type="ARBA" id="ARBA00022729"/>
    </source>
</evidence>
<protein>
    <submittedName>
        <fullName evidence="3">Prolyl oligopeptidase family serine peptidase</fullName>
    </submittedName>
</protein>
<accession>A0ABU3U4L7</accession>
<dbReference type="Pfam" id="PF02230">
    <property type="entry name" value="Abhydrolase_2"/>
    <property type="match status" value="1"/>
</dbReference>
<dbReference type="InterPro" id="IPR003140">
    <property type="entry name" value="PLipase/COase/thioEstase"/>
</dbReference>
<dbReference type="Proteomes" id="UP001268651">
    <property type="component" value="Unassembled WGS sequence"/>
</dbReference>
<feature type="domain" description="Phospholipase/carboxylesterase/thioesterase" evidence="2">
    <location>
        <begin position="59"/>
        <end position="238"/>
    </location>
</feature>
<dbReference type="SUPFAM" id="SSF53474">
    <property type="entry name" value="alpha/beta-Hydrolases"/>
    <property type="match status" value="1"/>
</dbReference>
<evidence type="ECO:0000259" key="2">
    <source>
        <dbReference type="Pfam" id="PF02230"/>
    </source>
</evidence>
<dbReference type="PANTHER" id="PTHR43037:SF1">
    <property type="entry name" value="BLL1128 PROTEIN"/>
    <property type="match status" value="1"/>
</dbReference>
<dbReference type="InterPro" id="IPR029058">
    <property type="entry name" value="AB_hydrolase_fold"/>
</dbReference>
<keyword evidence="1" id="KW-0732">Signal</keyword>
<evidence type="ECO:0000313" key="3">
    <source>
        <dbReference type="EMBL" id="MDU8885281.1"/>
    </source>
</evidence>
<keyword evidence="4" id="KW-1185">Reference proteome</keyword>
<proteinExistence type="predicted"/>
<reference evidence="3 4" key="1">
    <citation type="submission" date="2023-10" db="EMBL/GenBank/DDBJ databases">
        <title>Marimonas sp. nov. isolated from tidal mud flat.</title>
        <authorList>
            <person name="Jaincy N.J."/>
            <person name="Srinivasan S."/>
            <person name="Lee S.-S."/>
        </authorList>
    </citation>
    <scope>NUCLEOTIDE SEQUENCE [LARGE SCALE GENOMIC DNA]</scope>
    <source>
        <strain evidence="3 4">MJ-SS3</strain>
    </source>
</reference>
<name>A0ABU3U4L7_9FLAO</name>